<gene>
    <name evidence="1" type="ORF">PLOB_00010678</name>
</gene>
<evidence type="ECO:0008006" key="3">
    <source>
        <dbReference type="Google" id="ProtNLM"/>
    </source>
</evidence>
<name>A0ABN8QXF5_9CNID</name>
<sequence>CNWDVHIDSFLSGAVSRPYILRNRDSDLFNRIASYKGHVLYDLFRPKRNRALRDRGHDFILPRVKTELFKRAFVNRCLFRNI</sequence>
<proteinExistence type="predicted"/>
<dbReference type="Proteomes" id="UP001159405">
    <property type="component" value="Unassembled WGS sequence"/>
</dbReference>
<accession>A0ABN8QXF5</accession>
<feature type="non-terminal residue" evidence="1">
    <location>
        <position position="82"/>
    </location>
</feature>
<comment type="caution">
    <text evidence="1">The sequence shown here is derived from an EMBL/GenBank/DDBJ whole genome shotgun (WGS) entry which is preliminary data.</text>
</comment>
<evidence type="ECO:0000313" key="2">
    <source>
        <dbReference type="Proteomes" id="UP001159405"/>
    </source>
</evidence>
<organism evidence="1 2">
    <name type="scientific">Porites lobata</name>
    <dbReference type="NCBI Taxonomy" id="104759"/>
    <lineage>
        <taxon>Eukaryota</taxon>
        <taxon>Metazoa</taxon>
        <taxon>Cnidaria</taxon>
        <taxon>Anthozoa</taxon>
        <taxon>Hexacorallia</taxon>
        <taxon>Scleractinia</taxon>
        <taxon>Fungiina</taxon>
        <taxon>Poritidae</taxon>
        <taxon>Porites</taxon>
    </lineage>
</organism>
<keyword evidence="2" id="KW-1185">Reference proteome</keyword>
<dbReference type="EMBL" id="CALNXK010000155">
    <property type="protein sequence ID" value="CAH3170390.1"/>
    <property type="molecule type" value="Genomic_DNA"/>
</dbReference>
<feature type="non-terminal residue" evidence="1">
    <location>
        <position position="1"/>
    </location>
</feature>
<evidence type="ECO:0000313" key="1">
    <source>
        <dbReference type="EMBL" id="CAH3170390.1"/>
    </source>
</evidence>
<protein>
    <recommendedName>
        <fullName evidence="3">Maturase K</fullName>
    </recommendedName>
</protein>
<reference evidence="1 2" key="1">
    <citation type="submission" date="2022-05" db="EMBL/GenBank/DDBJ databases">
        <authorList>
            <consortium name="Genoscope - CEA"/>
            <person name="William W."/>
        </authorList>
    </citation>
    <scope>NUCLEOTIDE SEQUENCE [LARGE SCALE GENOMIC DNA]</scope>
</reference>